<dbReference type="InterPro" id="IPR008962">
    <property type="entry name" value="PapD-like_sf"/>
</dbReference>
<dbReference type="GO" id="GO:0061817">
    <property type="term" value="P:endoplasmic reticulum-plasma membrane tethering"/>
    <property type="evidence" value="ECO:0007669"/>
    <property type="project" value="TreeGrafter"/>
</dbReference>
<evidence type="ECO:0000313" key="10">
    <source>
        <dbReference type="EMBL" id="TPX35564.1"/>
    </source>
</evidence>
<dbReference type="OrthoDB" id="264603at2759"/>
<keyword evidence="4 8" id="KW-1133">Transmembrane helix</keyword>
<evidence type="ECO:0000256" key="6">
    <source>
        <dbReference type="SAM" id="Coils"/>
    </source>
</evidence>
<dbReference type="EMBL" id="QEAO01000008">
    <property type="protein sequence ID" value="TPX35564.1"/>
    <property type="molecule type" value="Genomic_DNA"/>
</dbReference>
<comment type="caution">
    <text evidence="10">The sequence shown here is derived from an EMBL/GenBank/DDBJ whole genome shotgun (WGS) entry which is preliminary data.</text>
</comment>
<keyword evidence="6" id="KW-0175">Coiled coil</keyword>
<dbReference type="RefSeq" id="XP_031026037.1">
    <property type="nucleotide sequence ID" value="XM_031168011.1"/>
</dbReference>
<evidence type="ECO:0000256" key="7">
    <source>
        <dbReference type="SAM" id="MobiDB-lite"/>
    </source>
</evidence>
<dbReference type="STRING" id="1806994.A0A507CC94"/>
<evidence type="ECO:0000256" key="8">
    <source>
        <dbReference type="SAM" id="Phobius"/>
    </source>
</evidence>
<evidence type="ECO:0000256" key="5">
    <source>
        <dbReference type="ARBA" id="ARBA00023136"/>
    </source>
</evidence>
<dbReference type="GO" id="GO:0033149">
    <property type="term" value="F:FFAT motif binding"/>
    <property type="evidence" value="ECO:0007669"/>
    <property type="project" value="TreeGrafter"/>
</dbReference>
<evidence type="ECO:0000313" key="11">
    <source>
        <dbReference type="Proteomes" id="UP000319731"/>
    </source>
</evidence>
<dbReference type="AlphaFoldDB" id="A0A507CC94"/>
<comment type="similarity">
    <text evidence="2">Belongs to the VAMP-associated protein (VAP) (TC 9.B.17) family.</text>
</comment>
<dbReference type="PROSITE" id="PS50202">
    <property type="entry name" value="MSP"/>
    <property type="match status" value="1"/>
</dbReference>
<dbReference type="GO" id="GO:0005789">
    <property type="term" value="C:endoplasmic reticulum membrane"/>
    <property type="evidence" value="ECO:0007669"/>
    <property type="project" value="InterPro"/>
</dbReference>
<dbReference type="Pfam" id="PF00635">
    <property type="entry name" value="Motile_Sperm"/>
    <property type="match status" value="1"/>
</dbReference>
<evidence type="ECO:0000256" key="2">
    <source>
        <dbReference type="ARBA" id="ARBA00008932"/>
    </source>
</evidence>
<evidence type="ECO:0000256" key="3">
    <source>
        <dbReference type="ARBA" id="ARBA00022692"/>
    </source>
</evidence>
<name>A0A507CC94_9FUNG</name>
<dbReference type="Proteomes" id="UP000319731">
    <property type="component" value="Unassembled WGS sequence"/>
</dbReference>
<dbReference type="InterPro" id="IPR013783">
    <property type="entry name" value="Ig-like_fold"/>
</dbReference>
<dbReference type="Gene3D" id="2.60.40.10">
    <property type="entry name" value="Immunoglobulins"/>
    <property type="match status" value="1"/>
</dbReference>
<evidence type="ECO:0000256" key="4">
    <source>
        <dbReference type="ARBA" id="ARBA00022989"/>
    </source>
</evidence>
<keyword evidence="5 8" id="KW-0472">Membrane</keyword>
<feature type="compositionally biased region" description="Low complexity" evidence="7">
    <location>
        <begin position="165"/>
        <end position="183"/>
    </location>
</feature>
<dbReference type="GO" id="GO:0090158">
    <property type="term" value="P:endoplasmic reticulum membrane organization"/>
    <property type="evidence" value="ECO:0007669"/>
    <property type="project" value="TreeGrafter"/>
</dbReference>
<protein>
    <recommendedName>
        <fullName evidence="9">MSP domain-containing protein</fullName>
    </recommendedName>
</protein>
<sequence>MIDKDSSQGAGGFLALDPDKELEFRRPFTQGVVKQTLKVVNTLSHSGVAFKVKTTAPKQYCVRPNSGRIPPQGSIEVQVLLQTMKEDPPLDMKCKDKFLVQAIRVADEVMQLDADTFATRLSELWSAAEDVKKSDPEGGSDIMAEKKLRCSYLAALPTTGSVANTSPSQPAAVPASPTTPAHSNNNSSQQTAAAVAPPSYSPPTYAASTANSSPKANPTVSNPNPNNNNSNAGNTNATVPNMTNNGSQPPIAAITSDADRELREAKDQIKRLQQAVEGYRSEIERLTSLRQRRGAGGDGGSSTGGGSTALAVQGGVSFQIVALVALIAFILGVLVF</sequence>
<feature type="compositionally biased region" description="Low complexity" evidence="7">
    <location>
        <begin position="191"/>
        <end position="239"/>
    </location>
</feature>
<reference evidence="10 11" key="1">
    <citation type="journal article" date="2019" name="Sci. Rep.">
        <title>Comparative genomics of chytrid fungi reveal insights into the obligate biotrophic and pathogenic lifestyle of Synchytrium endobioticum.</title>
        <authorList>
            <person name="van de Vossenberg B.T.L.H."/>
            <person name="Warris S."/>
            <person name="Nguyen H.D.T."/>
            <person name="van Gent-Pelzer M.P.E."/>
            <person name="Joly D.L."/>
            <person name="van de Geest H.C."/>
            <person name="Bonants P.J.M."/>
            <person name="Smith D.S."/>
            <person name="Levesque C.A."/>
            <person name="van der Lee T.A.J."/>
        </authorList>
    </citation>
    <scope>NUCLEOTIDE SEQUENCE [LARGE SCALE GENOMIC DNA]</scope>
    <source>
        <strain evidence="10 11">JEL517</strain>
    </source>
</reference>
<feature type="transmembrane region" description="Helical" evidence="8">
    <location>
        <begin position="316"/>
        <end position="335"/>
    </location>
</feature>
<dbReference type="PIRSF" id="PIRSF019693">
    <property type="entry name" value="VAMP-associated"/>
    <property type="match status" value="1"/>
</dbReference>
<dbReference type="GO" id="GO:0005886">
    <property type="term" value="C:plasma membrane"/>
    <property type="evidence" value="ECO:0007669"/>
    <property type="project" value="TreeGrafter"/>
</dbReference>
<feature type="coiled-coil region" evidence="6">
    <location>
        <begin position="255"/>
        <end position="289"/>
    </location>
</feature>
<dbReference type="SUPFAM" id="SSF49354">
    <property type="entry name" value="PapD-like"/>
    <property type="match status" value="1"/>
</dbReference>
<organism evidence="10 11">
    <name type="scientific">Synchytrium microbalum</name>
    <dbReference type="NCBI Taxonomy" id="1806994"/>
    <lineage>
        <taxon>Eukaryota</taxon>
        <taxon>Fungi</taxon>
        <taxon>Fungi incertae sedis</taxon>
        <taxon>Chytridiomycota</taxon>
        <taxon>Chytridiomycota incertae sedis</taxon>
        <taxon>Chytridiomycetes</taxon>
        <taxon>Synchytriales</taxon>
        <taxon>Synchytriaceae</taxon>
        <taxon>Synchytrium</taxon>
    </lineage>
</organism>
<keyword evidence="11" id="KW-1185">Reference proteome</keyword>
<evidence type="ECO:0000259" key="9">
    <source>
        <dbReference type="PROSITE" id="PS50202"/>
    </source>
</evidence>
<keyword evidence="3 8" id="KW-0812">Transmembrane</keyword>
<dbReference type="InterPro" id="IPR000535">
    <property type="entry name" value="MSP_dom"/>
</dbReference>
<dbReference type="InterPro" id="IPR016763">
    <property type="entry name" value="VAP"/>
</dbReference>
<feature type="domain" description="MSP" evidence="9">
    <location>
        <begin position="13"/>
        <end position="153"/>
    </location>
</feature>
<accession>A0A507CC94</accession>
<evidence type="ECO:0000256" key="1">
    <source>
        <dbReference type="ARBA" id="ARBA00004211"/>
    </source>
</evidence>
<feature type="region of interest" description="Disordered" evidence="7">
    <location>
        <begin position="161"/>
        <end position="252"/>
    </location>
</feature>
<comment type="subcellular location">
    <subcellularLocation>
        <location evidence="1">Membrane</location>
        <topology evidence="1">Single-pass type IV membrane protein</topology>
    </subcellularLocation>
</comment>
<gene>
    <name evidence="10" type="ORF">SmJEL517_g02083</name>
</gene>
<dbReference type="GeneID" id="42003308"/>
<dbReference type="PANTHER" id="PTHR10809:SF6">
    <property type="entry name" value="AT11025P-RELATED"/>
    <property type="match status" value="1"/>
</dbReference>
<dbReference type="PANTHER" id="PTHR10809">
    <property type="entry name" value="VESICLE-ASSOCIATED MEMBRANE PROTEIN-ASSOCIATED PROTEIN"/>
    <property type="match status" value="1"/>
</dbReference>
<proteinExistence type="inferred from homology"/>